<dbReference type="Pfam" id="PF00732">
    <property type="entry name" value="GMC_oxred_N"/>
    <property type="match status" value="1"/>
</dbReference>
<feature type="domain" description="Glucose-methanol-choline oxidoreductase N-terminal" evidence="5">
    <location>
        <begin position="240"/>
        <end position="254"/>
    </location>
</feature>
<name>A0A3M7LXV8_9PLEO</name>
<dbReference type="Gene3D" id="3.50.50.60">
    <property type="entry name" value="FAD/NAD(P)-binding domain"/>
    <property type="match status" value="1"/>
</dbReference>
<evidence type="ECO:0000256" key="3">
    <source>
        <dbReference type="RuleBase" id="RU003968"/>
    </source>
</evidence>
<evidence type="ECO:0000256" key="2">
    <source>
        <dbReference type="PIRSR" id="PIRSR000137-2"/>
    </source>
</evidence>
<dbReference type="PIRSF" id="PIRSF000137">
    <property type="entry name" value="Alcohol_oxidase"/>
    <property type="match status" value="1"/>
</dbReference>
<dbReference type="PANTHER" id="PTHR11552:SF115">
    <property type="entry name" value="DEHYDROGENASE XPTC-RELATED"/>
    <property type="match status" value="1"/>
</dbReference>
<comment type="cofactor">
    <cofactor evidence="2">
        <name>FAD</name>
        <dbReference type="ChEBI" id="CHEBI:57692"/>
    </cofactor>
</comment>
<accession>A0A3M7LXV8</accession>
<evidence type="ECO:0000313" key="6">
    <source>
        <dbReference type="EMBL" id="RMZ67075.1"/>
    </source>
</evidence>
<feature type="domain" description="Glucose-methanol-choline oxidoreductase N-terminal" evidence="4">
    <location>
        <begin position="45"/>
        <end position="68"/>
    </location>
</feature>
<dbReference type="InterPro" id="IPR036188">
    <property type="entry name" value="FAD/NAD-bd_sf"/>
</dbReference>
<dbReference type="Proteomes" id="UP000265663">
    <property type="component" value="Unassembled WGS sequence"/>
</dbReference>
<dbReference type="GO" id="GO:0044550">
    <property type="term" value="P:secondary metabolite biosynthetic process"/>
    <property type="evidence" value="ECO:0007669"/>
    <property type="project" value="TreeGrafter"/>
</dbReference>
<reference evidence="6 7" key="1">
    <citation type="journal article" date="2014" name="PLoS ONE">
        <title>De novo Genome Assembly of the Fungal Plant Pathogen Pyrenophora semeniperda.</title>
        <authorList>
            <person name="Soliai M.M."/>
            <person name="Meyer S.E."/>
            <person name="Udall J.A."/>
            <person name="Elzinga D.E."/>
            <person name="Hermansen R.A."/>
            <person name="Bodily P.M."/>
            <person name="Hart A.A."/>
            <person name="Coleman C.E."/>
        </authorList>
    </citation>
    <scope>NUCLEOTIDE SEQUENCE [LARGE SCALE GENOMIC DNA]</scope>
    <source>
        <strain evidence="6 7">CCB06</strain>
        <tissue evidence="6">Mycelium</tissue>
    </source>
</reference>
<feature type="binding site" evidence="2">
    <location>
        <position position="199"/>
    </location>
    <ligand>
        <name>FAD</name>
        <dbReference type="ChEBI" id="CHEBI:57692"/>
    </ligand>
</feature>
<protein>
    <submittedName>
        <fullName evidence="6">Gmc oxidoreductase</fullName>
    </submittedName>
</protein>
<dbReference type="GO" id="GO:0016614">
    <property type="term" value="F:oxidoreductase activity, acting on CH-OH group of donors"/>
    <property type="evidence" value="ECO:0007669"/>
    <property type="project" value="InterPro"/>
</dbReference>
<dbReference type="GO" id="GO:0050660">
    <property type="term" value="F:flavin adenine dinucleotide binding"/>
    <property type="evidence" value="ECO:0007669"/>
    <property type="project" value="InterPro"/>
</dbReference>
<dbReference type="PROSITE" id="PS00624">
    <property type="entry name" value="GMC_OXRED_2"/>
    <property type="match status" value="1"/>
</dbReference>
<keyword evidence="3" id="KW-0285">Flavoprotein</keyword>
<evidence type="ECO:0000313" key="7">
    <source>
        <dbReference type="Proteomes" id="UP000265663"/>
    </source>
</evidence>
<evidence type="ECO:0000259" key="5">
    <source>
        <dbReference type="PROSITE" id="PS00624"/>
    </source>
</evidence>
<dbReference type="Pfam" id="PF05199">
    <property type="entry name" value="GMC_oxred_C"/>
    <property type="match status" value="1"/>
</dbReference>
<comment type="similarity">
    <text evidence="1 3">Belongs to the GMC oxidoreductase family.</text>
</comment>
<evidence type="ECO:0000259" key="4">
    <source>
        <dbReference type="PROSITE" id="PS00623"/>
    </source>
</evidence>
<keyword evidence="7" id="KW-1185">Reference proteome</keyword>
<evidence type="ECO:0000256" key="1">
    <source>
        <dbReference type="ARBA" id="ARBA00010790"/>
    </source>
</evidence>
<dbReference type="EMBL" id="KE747810">
    <property type="protein sequence ID" value="RMZ67075.1"/>
    <property type="molecule type" value="Genomic_DNA"/>
</dbReference>
<dbReference type="InterPro" id="IPR012132">
    <property type="entry name" value="GMC_OxRdtase"/>
</dbReference>
<dbReference type="SUPFAM" id="SSF51905">
    <property type="entry name" value="FAD/NAD(P)-binding domain"/>
    <property type="match status" value="1"/>
</dbReference>
<feature type="binding site" evidence="2">
    <location>
        <begin position="479"/>
        <end position="480"/>
    </location>
    <ligand>
        <name>FAD</name>
        <dbReference type="ChEBI" id="CHEBI:57692"/>
    </ligand>
</feature>
<dbReference type="PROSITE" id="PS00623">
    <property type="entry name" value="GMC_OXRED_1"/>
    <property type="match status" value="1"/>
</dbReference>
<sequence length="549" mass="59971">MLPEQVLAYESPGGNQFLKGSLIEWGIVTTPQEHLNNRTLQYLRGRGLGGSSAINGLYYARGSASVYDLWVKMGNIGWGWHDVYRFFKKSTKINPPNSTPELSAFTQNFKTYDASAYGDGPLQLAFQGYVPPSTEGFITACSEAADIPIVQDLNLGDSHGVKHGTITMDSRLRRSSSYDSFYKQAANRTNLKVLHDAPVSGLIMDTTGSKPRAIGVNYIEQRTALVNRARARKEVIVSLGAFHSPQLLMTSGIGPKAELEKFAITPIVVNENIGQHLNDHSVFSIMARAQDAASTTDMSRNATSLRAAQTLFYTNLTGQYTAPSGVTNGFQKFTADQLRAINASAIIDAGLVNQTHVEYLFESVWYPWVPTPFWAPRGNESYISITASSMVQLSRGTVTLRSGSMSDYPLVNSNYYADPTDAAIGIASFKYLRAMLRHPALSQYTIGPNSGEVSPGSAVADDDEDAILKYIKANTIPNWHATGTNRMLPEDKGGVVDNRLKVYGVDGLRVIDCSIVPILPDANIVASIYMIAEKGAEMVREDNGDEISY</sequence>
<dbReference type="InterPro" id="IPR007867">
    <property type="entry name" value="GMC_OxRtase_C"/>
</dbReference>
<dbReference type="PANTHER" id="PTHR11552">
    <property type="entry name" value="GLUCOSE-METHANOL-CHOLINE GMC OXIDOREDUCTASE"/>
    <property type="match status" value="1"/>
</dbReference>
<organism evidence="6 7">
    <name type="scientific">Pyrenophora seminiperda CCB06</name>
    <dbReference type="NCBI Taxonomy" id="1302712"/>
    <lineage>
        <taxon>Eukaryota</taxon>
        <taxon>Fungi</taxon>
        <taxon>Dikarya</taxon>
        <taxon>Ascomycota</taxon>
        <taxon>Pezizomycotina</taxon>
        <taxon>Dothideomycetes</taxon>
        <taxon>Pleosporomycetidae</taxon>
        <taxon>Pleosporales</taxon>
        <taxon>Pleosporineae</taxon>
        <taxon>Pleosporaceae</taxon>
        <taxon>Pyrenophora</taxon>
    </lineage>
</organism>
<dbReference type="SUPFAM" id="SSF54373">
    <property type="entry name" value="FAD-linked reductases, C-terminal domain"/>
    <property type="match status" value="1"/>
</dbReference>
<dbReference type="OrthoDB" id="269227at2759"/>
<dbReference type="AlphaFoldDB" id="A0A3M7LXV8"/>
<dbReference type="InterPro" id="IPR000172">
    <property type="entry name" value="GMC_OxRdtase_N"/>
</dbReference>
<proteinExistence type="inferred from homology"/>
<dbReference type="Gene3D" id="3.30.560.10">
    <property type="entry name" value="Glucose Oxidase, domain 3"/>
    <property type="match status" value="1"/>
</dbReference>
<keyword evidence="2 3" id="KW-0274">FAD</keyword>
<gene>
    <name evidence="6" type="ORF">GMOD_00000947</name>
</gene>